<dbReference type="GO" id="GO:0016872">
    <property type="term" value="F:intramolecular lyase activity"/>
    <property type="evidence" value="ECO:0007669"/>
    <property type="project" value="InterPro"/>
</dbReference>
<sequence length="339" mass="37610">MRRAHHHHRITYSAIGFAFGMVCIWVTATSITLPEPSKSDSGARSPSADLPANTRVVTIPKPHTDDDNDDERATALVDTGTSSIPTFPRYLHLHPKPSTTSTTQEDPPYQLLGLGIRTVSFLHIQVYVIGLYIHPKSIPSLQKYLLQRFTSPSTPTSTSTTLLLPNERETLLTHLLDATKNEELWSEILQETGIQTVVRIVPTRNTDFQHLRDAWVRGLTARAQRDREAFGEGEGLGEAVGQFKALFNRGSVPKGREMLLARDGEGKLSVWYEDGKAGEEGRERQKLGEVSDERISRSIWLGYLAGAQVSSEEARRNIIEGIMGLAERPVGTVEGQVHV</sequence>
<name>A0A8A3PJ52_9HELO</name>
<keyword evidence="2" id="KW-0812">Transmembrane</keyword>
<organism evidence="4 5">
    <name type="scientific">Monilinia vaccinii-corymbosi</name>
    <dbReference type="NCBI Taxonomy" id="61207"/>
    <lineage>
        <taxon>Eukaryota</taxon>
        <taxon>Fungi</taxon>
        <taxon>Dikarya</taxon>
        <taxon>Ascomycota</taxon>
        <taxon>Pezizomycotina</taxon>
        <taxon>Leotiomycetes</taxon>
        <taxon>Helotiales</taxon>
        <taxon>Sclerotiniaceae</taxon>
        <taxon>Monilinia</taxon>
    </lineage>
</organism>
<protein>
    <recommendedName>
        <fullName evidence="3">Chalcone isomerase domain-containing protein</fullName>
    </recommendedName>
</protein>
<keyword evidence="5" id="KW-1185">Reference proteome</keyword>
<dbReference type="Proteomes" id="UP000672032">
    <property type="component" value="Chromosome 5"/>
</dbReference>
<evidence type="ECO:0000259" key="3">
    <source>
        <dbReference type="Pfam" id="PF16035"/>
    </source>
</evidence>
<reference evidence="4" key="1">
    <citation type="submission" date="2020-10" db="EMBL/GenBank/DDBJ databases">
        <title>Genome Sequence of Monilinia vaccinii-corymbosi Sheds Light on Mummy Berry Disease Infection of Blueberry and Mating Type.</title>
        <authorList>
            <person name="Yow A.G."/>
            <person name="Zhang Y."/>
            <person name="Bansal K."/>
            <person name="Eacker S.M."/>
            <person name="Sullivan S."/>
            <person name="Liachko I."/>
            <person name="Cubeta M.A."/>
            <person name="Rollins J.A."/>
            <person name="Ashrafi H."/>
        </authorList>
    </citation>
    <scope>NUCLEOTIDE SEQUENCE</scope>
    <source>
        <strain evidence="4">RL-1</strain>
    </source>
</reference>
<proteinExistence type="predicted"/>
<gene>
    <name evidence="4" type="ORF">DSL72_007886</name>
</gene>
<dbReference type="InterPro" id="IPR016087">
    <property type="entry name" value="Chalcone_isomerase"/>
</dbReference>
<accession>A0A8A3PJ52</accession>
<keyword evidence="2" id="KW-0472">Membrane</keyword>
<dbReference type="InterPro" id="IPR016088">
    <property type="entry name" value="Chalcone_isomerase_3-sand"/>
</dbReference>
<dbReference type="PANTHER" id="PTHR47284:SF3">
    <property type="entry name" value="FATTY-ACID-BINDING PROTEIN 2"/>
    <property type="match status" value="1"/>
</dbReference>
<evidence type="ECO:0000256" key="2">
    <source>
        <dbReference type="SAM" id="Phobius"/>
    </source>
</evidence>
<dbReference type="AlphaFoldDB" id="A0A8A3PJ52"/>
<dbReference type="EMBL" id="CP063409">
    <property type="protein sequence ID" value="QSZ35024.1"/>
    <property type="molecule type" value="Genomic_DNA"/>
</dbReference>
<keyword evidence="2" id="KW-1133">Transmembrane helix</keyword>
<evidence type="ECO:0000313" key="5">
    <source>
        <dbReference type="Proteomes" id="UP000672032"/>
    </source>
</evidence>
<feature type="transmembrane region" description="Helical" evidence="2">
    <location>
        <begin position="12"/>
        <end position="33"/>
    </location>
</feature>
<evidence type="ECO:0000256" key="1">
    <source>
        <dbReference type="SAM" id="MobiDB-lite"/>
    </source>
</evidence>
<dbReference type="PANTHER" id="PTHR47284">
    <property type="entry name" value="FATTY-ACID-BINDING PROTEIN 2"/>
    <property type="match status" value="1"/>
</dbReference>
<dbReference type="Pfam" id="PF16035">
    <property type="entry name" value="Chalcone_2"/>
    <property type="match status" value="1"/>
</dbReference>
<evidence type="ECO:0000313" key="4">
    <source>
        <dbReference type="EMBL" id="QSZ35024.1"/>
    </source>
</evidence>
<dbReference type="OrthoDB" id="18193at2759"/>
<dbReference type="InterPro" id="IPR036298">
    <property type="entry name" value="Chalcone_isomerase_sf"/>
</dbReference>
<feature type="region of interest" description="Disordered" evidence="1">
    <location>
        <begin position="35"/>
        <end position="71"/>
    </location>
</feature>
<dbReference type="Gene3D" id="3.50.70.10">
    <property type="match status" value="1"/>
</dbReference>
<feature type="domain" description="Chalcone isomerase" evidence="3">
    <location>
        <begin position="108"/>
        <end position="319"/>
    </location>
</feature>
<feature type="region of interest" description="Disordered" evidence="1">
    <location>
        <begin position="87"/>
        <end position="106"/>
    </location>
</feature>
<dbReference type="SUPFAM" id="SSF54626">
    <property type="entry name" value="Chalcone isomerase"/>
    <property type="match status" value="1"/>
</dbReference>